<keyword evidence="3" id="KW-0732">Signal</keyword>
<organism evidence="4 5">
    <name type="scientific">Basidiobolus ranarum</name>
    <dbReference type="NCBI Taxonomy" id="34480"/>
    <lineage>
        <taxon>Eukaryota</taxon>
        <taxon>Fungi</taxon>
        <taxon>Fungi incertae sedis</taxon>
        <taxon>Zoopagomycota</taxon>
        <taxon>Entomophthoromycotina</taxon>
        <taxon>Basidiobolomycetes</taxon>
        <taxon>Basidiobolales</taxon>
        <taxon>Basidiobolaceae</taxon>
        <taxon>Basidiobolus</taxon>
    </lineage>
</organism>
<proteinExistence type="predicted"/>
<comment type="caution">
    <text evidence="4">The sequence shown here is derived from an EMBL/GenBank/DDBJ whole genome shotgun (WGS) entry which is preliminary data.</text>
</comment>
<keyword evidence="5" id="KW-1185">Reference proteome</keyword>
<evidence type="ECO:0000256" key="1">
    <source>
        <dbReference type="SAM" id="Coils"/>
    </source>
</evidence>
<evidence type="ECO:0000313" key="4">
    <source>
        <dbReference type="EMBL" id="KAK9764768.1"/>
    </source>
</evidence>
<evidence type="ECO:0000313" key="5">
    <source>
        <dbReference type="Proteomes" id="UP001479436"/>
    </source>
</evidence>
<reference evidence="4 5" key="1">
    <citation type="submission" date="2023-04" db="EMBL/GenBank/DDBJ databases">
        <title>Genome of Basidiobolus ranarum AG-B5.</title>
        <authorList>
            <person name="Stajich J.E."/>
            <person name="Carter-House D."/>
            <person name="Gryganskyi A."/>
        </authorList>
    </citation>
    <scope>NUCLEOTIDE SEQUENCE [LARGE SCALE GENOMIC DNA]</scope>
    <source>
        <strain evidence="4 5">AG-B5</strain>
    </source>
</reference>
<dbReference type="EMBL" id="JASJQH010000371">
    <property type="protein sequence ID" value="KAK9764768.1"/>
    <property type="molecule type" value="Genomic_DNA"/>
</dbReference>
<sequence length="177" mass="20166">MVVLGIVAVLALGSVAISDKFKHASASGDRKLRKFEKKRAKLERKRAKLEDKCSRKSIKHQQKYERKIAKYEDKLCRKFNSNSSYYTPPCPRQVPVIIHPEQTLDLGRLSLNESPPVSHPNSDTYNQNSRKHENQELDQLWIDITTEDYQSIGQIELPPSYESSVNSPQPGSSNDKA</sequence>
<feature type="chain" id="PRO_5045713039" evidence="3">
    <location>
        <begin position="19"/>
        <end position="177"/>
    </location>
</feature>
<feature type="region of interest" description="Disordered" evidence="2">
    <location>
        <begin position="109"/>
        <end position="133"/>
    </location>
</feature>
<feature type="signal peptide" evidence="3">
    <location>
        <begin position="1"/>
        <end position="18"/>
    </location>
</feature>
<feature type="compositionally biased region" description="Polar residues" evidence="2">
    <location>
        <begin position="111"/>
        <end position="128"/>
    </location>
</feature>
<feature type="compositionally biased region" description="Polar residues" evidence="2">
    <location>
        <begin position="161"/>
        <end position="177"/>
    </location>
</feature>
<feature type="coiled-coil region" evidence="1">
    <location>
        <begin position="32"/>
        <end position="59"/>
    </location>
</feature>
<gene>
    <name evidence="4" type="ORF">K7432_007475</name>
</gene>
<dbReference type="Proteomes" id="UP001479436">
    <property type="component" value="Unassembled WGS sequence"/>
</dbReference>
<protein>
    <submittedName>
        <fullName evidence="4">Uncharacterized protein</fullName>
    </submittedName>
</protein>
<keyword evidence="1" id="KW-0175">Coiled coil</keyword>
<evidence type="ECO:0000256" key="3">
    <source>
        <dbReference type="SAM" id="SignalP"/>
    </source>
</evidence>
<accession>A0ABR2WTA4</accession>
<name>A0ABR2WTA4_9FUNG</name>
<feature type="region of interest" description="Disordered" evidence="2">
    <location>
        <begin position="152"/>
        <end position="177"/>
    </location>
</feature>
<evidence type="ECO:0000256" key="2">
    <source>
        <dbReference type="SAM" id="MobiDB-lite"/>
    </source>
</evidence>